<dbReference type="GO" id="GO:0016709">
    <property type="term" value="F:oxidoreductase activity, acting on paired donors, with incorporation or reduction of molecular oxygen, NAD(P)H as one donor, and incorporation of one atom of oxygen"/>
    <property type="evidence" value="ECO:0007669"/>
    <property type="project" value="InterPro"/>
</dbReference>
<dbReference type="STRING" id="112413.SAMN05421854_104341"/>
<dbReference type="Proteomes" id="UP000199137">
    <property type="component" value="Unassembled WGS sequence"/>
</dbReference>
<keyword evidence="3 5" id="KW-0503">Monooxygenase</keyword>
<evidence type="ECO:0000256" key="1">
    <source>
        <dbReference type="ARBA" id="ARBA00012710"/>
    </source>
</evidence>
<dbReference type="PIRSF" id="PIRSF000040">
    <property type="entry name" value="MMOH_comp"/>
    <property type="match status" value="1"/>
</dbReference>
<dbReference type="Pfam" id="PF02332">
    <property type="entry name" value="Phenol_Hydrox"/>
    <property type="match status" value="1"/>
</dbReference>
<dbReference type="InterPro" id="IPR009078">
    <property type="entry name" value="Ferritin-like_SF"/>
</dbReference>
<evidence type="ECO:0000256" key="2">
    <source>
        <dbReference type="ARBA" id="ARBA00023002"/>
    </source>
</evidence>
<dbReference type="RefSeq" id="WP_093574064.1">
    <property type="nucleotide sequence ID" value="NZ_FOWC01000004.1"/>
</dbReference>
<dbReference type="OrthoDB" id="9806768at2"/>
<evidence type="ECO:0000256" key="4">
    <source>
        <dbReference type="ARBA" id="ARBA00048941"/>
    </source>
</evidence>
<sequence length="346" mass="39231">MTDNTKKPRRQRTWSAFGDVKRRPSEYEIVTHGTNWTTRQGRKAPLEQNPSSPANLWFRTYRDGSPLSVEDWESFRDPDKMTYRQYVAVQNEQETKVRGVLDQYADSNADARLHPRWRSVLARLFTPTRYPLHGLQQIHAYFGYMAPSAYITNAATFAAADVLRRVSLVAYRTRELQMAWPEEGFATGEREIWENDAAWQPARKAVENALVTYDWAEAFTAVNLVLLPSLDDLLLRQLREIAHANGDDLTWLLMSFLQVDSKRRDRWSGALAKFAVTEGPGNASVLQGWIDQWSPLADAAVEGLAHVLAAAPEHPHRVMDMVDAARRARAELIDQIGLAQPDTAAG</sequence>
<evidence type="ECO:0000313" key="5">
    <source>
        <dbReference type="EMBL" id="SFP19597.1"/>
    </source>
</evidence>
<name>A0A1I5ND29_9PSEU</name>
<accession>A0A1I5ND29</accession>
<dbReference type="InterPro" id="IPR012078">
    <property type="entry name" value="MP_mOase_hydro"/>
</dbReference>
<dbReference type="Gene3D" id="1.10.620.20">
    <property type="entry name" value="Ribonucleotide Reductase, subunit A"/>
    <property type="match status" value="1"/>
</dbReference>
<organism evidence="5 6">
    <name type="scientific">Amycolatopsis rubida</name>
    <dbReference type="NCBI Taxonomy" id="112413"/>
    <lineage>
        <taxon>Bacteria</taxon>
        <taxon>Bacillati</taxon>
        <taxon>Actinomycetota</taxon>
        <taxon>Actinomycetes</taxon>
        <taxon>Pseudonocardiales</taxon>
        <taxon>Pseudonocardiaceae</taxon>
        <taxon>Amycolatopsis</taxon>
    </lineage>
</organism>
<proteinExistence type="predicted"/>
<evidence type="ECO:0000313" key="6">
    <source>
        <dbReference type="Proteomes" id="UP000199137"/>
    </source>
</evidence>
<dbReference type="InterPro" id="IPR012348">
    <property type="entry name" value="RNR-like"/>
</dbReference>
<protein>
    <recommendedName>
        <fullName evidence="1">propane 2-monooxygenase</fullName>
        <ecNumber evidence="1">1.14.13.227</ecNumber>
    </recommendedName>
</protein>
<dbReference type="InterPro" id="IPR003430">
    <property type="entry name" value="Phenol_Hydrox"/>
</dbReference>
<dbReference type="EC" id="1.14.13.227" evidence="1"/>
<dbReference type="SUPFAM" id="SSF47240">
    <property type="entry name" value="Ferritin-like"/>
    <property type="match status" value="1"/>
</dbReference>
<reference evidence="6" key="1">
    <citation type="submission" date="2016-10" db="EMBL/GenBank/DDBJ databases">
        <authorList>
            <person name="Varghese N."/>
            <person name="Submissions S."/>
        </authorList>
    </citation>
    <scope>NUCLEOTIDE SEQUENCE [LARGE SCALE GENOMIC DNA]</scope>
    <source>
        <strain evidence="6">DSM 44637</strain>
    </source>
</reference>
<gene>
    <name evidence="5" type="ORF">SAMN05421854_104341</name>
</gene>
<dbReference type="EMBL" id="FOWC01000004">
    <property type="protein sequence ID" value="SFP19597.1"/>
    <property type="molecule type" value="Genomic_DNA"/>
</dbReference>
<evidence type="ECO:0000256" key="3">
    <source>
        <dbReference type="ARBA" id="ARBA00023033"/>
    </source>
</evidence>
<keyword evidence="2" id="KW-0560">Oxidoreductase</keyword>
<dbReference type="AlphaFoldDB" id="A0A1I5ND29"/>
<comment type="catalytic activity">
    <reaction evidence="4">
        <text>propane + NADH + O2 + H(+) = propan-2-ol + NAD(+) + H2O</text>
        <dbReference type="Rhea" id="RHEA:49992"/>
        <dbReference type="ChEBI" id="CHEBI:15377"/>
        <dbReference type="ChEBI" id="CHEBI:15378"/>
        <dbReference type="ChEBI" id="CHEBI:15379"/>
        <dbReference type="ChEBI" id="CHEBI:17824"/>
        <dbReference type="ChEBI" id="CHEBI:32879"/>
        <dbReference type="ChEBI" id="CHEBI:57540"/>
        <dbReference type="ChEBI" id="CHEBI:57945"/>
        <dbReference type="EC" id="1.14.13.227"/>
    </reaction>
</comment>